<reference evidence="1 2" key="1">
    <citation type="submission" date="2020-09" db="EMBL/GenBank/DDBJ databases">
        <title>Photobacterium sp. CAU 1568 isolated from sand of Sido Beach.</title>
        <authorList>
            <person name="Kim W."/>
        </authorList>
    </citation>
    <scope>NUCLEOTIDE SEQUENCE [LARGE SCALE GENOMIC DNA]</scope>
    <source>
        <strain evidence="1 2">CAU 1568</strain>
    </source>
</reference>
<dbReference type="EMBL" id="JACYTP010000002">
    <property type="protein sequence ID" value="MBD8512111.1"/>
    <property type="molecule type" value="Genomic_DNA"/>
</dbReference>
<accession>A0ABR9BIB6</accession>
<proteinExistence type="predicted"/>
<keyword evidence="2" id="KW-1185">Reference proteome</keyword>
<sequence length="93" mass="10237">MSDIWQDTCVGILLYSAVSFSPVLNSSLSPERLFQASREASQYNGEAWQHLLNPAVLTSLPEQTAGLKETVIMGLCRGEQGGQIIWQIEPSEL</sequence>
<protein>
    <submittedName>
        <fullName evidence="1">Uncharacterized protein</fullName>
    </submittedName>
</protein>
<evidence type="ECO:0000313" key="2">
    <source>
        <dbReference type="Proteomes" id="UP000649768"/>
    </source>
</evidence>
<organism evidence="1 2">
    <name type="scientific">Photobacterium arenosum</name>
    <dbReference type="NCBI Taxonomy" id="2774143"/>
    <lineage>
        <taxon>Bacteria</taxon>
        <taxon>Pseudomonadati</taxon>
        <taxon>Pseudomonadota</taxon>
        <taxon>Gammaproteobacteria</taxon>
        <taxon>Vibrionales</taxon>
        <taxon>Vibrionaceae</taxon>
        <taxon>Photobacterium</taxon>
    </lineage>
</organism>
<comment type="caution">
    <text evidence="1">The sequence shown here is derived from an EMBL/GenBank/DDBJ whole genome shotgun (WGS) entry which is preliminary data.</text>
</comment>
<gene>
    <name evidence="1" type="ORF">IFO68_05355</name>
</gene>
<evidence type="ECO:0000313" key="1">
    <source>
        <dbReference type="EMBL" id="MBD8512111.1"/>
    </source>
</evidence>
<dbReference type="RefSeq" id="WP_192014917.1">
    <property type="nucleotide sequence ID" value="NZ_JACYTP010000002.1"/>
</dbReference>
<dbReference type="Proteomes" id="UP000649768">
    <property type="component" value="Unassembled WGS sequence"/>
</dbReference>
<name>A0ABR9BIB6_9GAMM</name>